<accession>A0ABT1WAA3</accession>
<evidence type="ECO:0000256" key="1">
    <source>
        <dbReference type="SAM" id="Phobius"/>
    </source>
</evidence>
<evidence type="ECO:0000313" key="2">
    <source>
        <dbReference type="EMBL" id="MCQ8278748.1"/>
    </source>
</evidence>
<comment type="caution">
    <text evidence="2">The sequence shown here is derived from an EMBL/GenBank/DDBJ whole genome shotgun (WGS) entry which is preliminary data.</text>
</comment>
<feature type="transmembrane region" description="Helical" evidence="1">
    <location>
        <begin position="75"/>
        <end position="95"/>
    </location>
</feature>
<dbReference type="RefSeq" id="WP_422864225.1">
    <property type="nucleotide sequence ID" value="NZ_JAMSKV010000007.1"/>
</dbReference>
<evidence type="ECO:0008006" key="4">
    <source>
        <dbReference type="Google" id="ProtNLM"/>
    </source>
</evidence>
<evidence type="ECO:0000313" key="3">
    <source>
        <dbReference type="Proteomes" id="UP001524587"/>
    </source>
</evidence>
<protein>
    <recommendedName>
        <fullName evidence="4">Formate hydrogenlyase subunit 4</fullName>
    </recommendedName>
</protein>
<gene>
    <name evidence="2" type="ORF">NFI95_09815</name>
</gene>
<keyword evidence="1" id="KW-0472">Membrane</keyword>
<keyword evidence="1" id="KW-1133">Transmembrane helix</keyword>
<reference evidence="2 3" key="1">
    <citation type="submission" date="2022-06" db="EMBL/GenBank/DDBJ databases">
        <title>Endosaccharibacter gen. nov., sp. nov., endophytic bacteria isolated from sugarcane.</title>
        <authorList>
            <person name="Pitiwittayakul N."/>
            <person name="Yukphan P."/>
            <person name="Charoenyingcharoen P."/>
            <person name="Tanasupawat S."/>
        </authorList>
    </citation>
    <scope>NUCLEOTIDE SEQUENCE [LARGE SCALE GENOMIC DNA]</scope>
    <source>
        <strain evidence="2 3">KSS8</strain>
    </source>
</reference>
<name>A0ABT1WAA3_9PROT</name>
<keyword evidence="3" id="KW-1185">Reference proteome</keyword>
<dbReference type="Proteomes" id="UP001524587">
    <property type="component" value="Unassembled WGS sequence"/>
</dbReference>
<dbReference type="EMBL" id="JAMSKV010000007">
    <property type="protein sequence ID" value="MCQ8278748.1"/>
    <property type="molecule type" value="Genomic_DNA"/>
</dbReference>
<feature type="transmembrane region" description="Helical" evidence="1">
    <location>
        <begin position="247"/>
        <end position="270"/>
    </location>
</feature>
<feature type="transmembrane region" description="Helical" evidence="1">
    <location>
        <begin position="282"/>
        <end position="300"/>
    </location>
</feature>
<organism evidence="2 3">
    <name type="scientific">Endosaccharibacter trunci</name>
    <dbReference type="NCBI Taxonomy" id="2812733"/>
    <lineage>
        <taxon>Bacteria</taxon>
        <taxon>Pseudomonadati</taxon>
        <taxon>Pseudomonadota</taxon>
        <taxon>Alphaproteobacteria</taxon>
        <taxon>Acetobacterales</taxon>
        <taxon>Acetobacteraceae</taxon>
        <taxon>Endosaccharibacter</taxon>
    </lineage>
</organism>
<feature type="transmembrane region" description="Helical" evidence="1">
    <location>
        <begin position="145"/>
        <end position="166"/>
    </location>
</feature>
<keyword evidence="1" id="KW-0812">Transmembrane</keyword>
<sequence>MNQLGLLALGSAALVLHVGLLLLATPLMAIGAEGFPALRSPAAWRGWLAQPFLRLATLASREPVRSEGASPVPRLAPILSLACTGCAALLVPSFLRVMLDWPLADLALVLALLGTSRGCWLFAAADGGSAATGLAAIGATVDALLALPGLVLSASVLLMLSGGAGLDAMLAGQRGLAAPGALACVAGLGLGALASGGREAALSQALSGPDLALFRLETGLRRVVWIDLLGALAWPGSVAAAPSGPLFWLSALLCWLLRFGMALALFALLSGPLGDPGLRRRLAAFSLFAALLGPILLLAGQSAE</sequence>
<proteinExistence type="predicted"/>